<name>A0A2T3FZ46_9FIRM</name>
<evidence type="ECO:0000313" key="2">
    <source>
        <dbReference type="EMBL" id="PST40451.1"/>
    </source>
</evidence>
<dbReference type="AlphaFoldDB" id="A0A2T3FZ46"/>
<dbReference type="PANTHER" id="PTHR30283">
    <property type="entry name" value="PEROXIDE STRESS RESPONSE PROTEIN YAAA"/>
    <property type="match status" value="1"/>
</dbReference>
<dbReference type="Pfam" id="PF03883">
    <property type="entry name" value="H2O2_YaaD"/>
    <property type="match status" value="1"/>
</dbReference>
<keyword evidence="3" id="KW-1185">Reference proteome</keyword>
<organism evidence="2 3">
    <name type="scientific">Faecalibacillus intestinalis</name>
    <dbReference type="NCBI Taxonomy" id="1982626"/>
    <lineage>
        <taxon>Bacteria</taxon>
        <taxon>Bacillati</taxon>
        <taxon>Bacillota</taxon>
        <taxon>Erysipelotrichia</taxon>
        <taxon>Erysipelotrichales</taxon>
        <taxon>Coprobacillaceae</taxon>
        <taxon>Faecalibacillus</taxon>
    </lineage>
</organism>
<sequence>MDVVKSMKIIIADAKSLKEKHFPIEKQTPLFFNKAESLRKQLKELDINQIHDLMKISFKQSSLIYDYFHNEETFAAINLFNGVVFKQLDLKNYQKEEWDYLDKHLLINSPLYGILRYNDAVNYHRLEMKHKLNEINLYQYWYKELNDYLKNEDVILSLSTKEYEKMFDLPIIQLDFVIRNGHTFKRNAVYLKKARGMMLNYLIEHHIEDIKQIKEIVIDDYHFSENDSNDDHWVFIKNEKMKYIKK</sequence>
<dbReference type="EMBL" id="PYLQ01000011">
    <property type="protein sequence ID" value="PST40451.1"/>
    <property type="molecule type" value="Genomic_DNA"/>
</dbReference>
<dbReference type="GO" id="GO:0005829">
    <property type="term" value="C:cytosol"/>
    <property type="evidence" value="ECO:0007669"/>
    <property type="project" value="TreeGrafter"/>
</dbReference>
<gene>
    <name evidence="2" type="ORF">C7U54_08530</name>
</gene>
<reference evidence="2 3" key="1">
    <citation type="journal article" date="2019" name="Int. J. Syst. Evol. Microbiol.">
        <title>Faecalibacillus intestinalis gen. nov., sp. nov. and Faecalibacillus faecis sp. nov., isolated from human faeces.</title>
        <authorList>
            <person name="Seo B."/>
            <person name="Jeon K."/>
            <person name="Baek I."/>
            <person name="Lee Y.M."/>
            <person name="Baek K."/>
            <person name="Ko G."/>
        </authorList>
    </citation>
    <scope>NUCLEOTIDE SEQUENCE [LARGE SCALE GENOMIC DNA]</scope>
    <source>
        <strain evidence="2 3">SNUG30099</strain>
    </source>
</reference>
<evidence type="ECO:0000313" key="3">
    <source>
        <dbReference type="Proteomes" id="UP000240974"/>
    </source>
</evidence>
<accession>A0A2T3FZ46</accession>
<evidence type="ECO:0000256" key="1">
    <source>
        <dbReference type="HAMAP-Rule" id="MF_00652"/>
    </source>
</evidence>
<dbReference type="HAMAP" id="MF_00652">
    <property type="entry name" value="UPF0246"/>
    <property type="match status" value="1"/>
</dbReference>
<comment type="caution">
    <text evidence="2">The sequence shown here is derived from an EMBL/GenBank/DDBJ whole genome shotgun (WGS) entry which is preliminary data.</text>
</comment>
<dbReference type="GO" id="GO:0033194">
    <property type="term" value="P:response to hydroperoxide"/>
    <property type="evidence" value="ECO:0007669"/>
    <property type="project" value="TreeGrafter"/>
</dbReference>
<dbReference type="InterPro" id="IPR005583">
    <property type="entry name" value="YaaA"/>
</dbReference>
<comment type="similarity">
    <text evidence="1">Belongs to the UPF0246 family.</text>
</comment>
<proteinExistence type="inferred from homology"/>
<dbReference type="Proteomes" id="UP000240974">
    <property type="component" value="Unassembled WGS sequence"/>
</dbReference>
<dbReference type="PANTHER" id="PTHR30283:SF4">
    <property type="entry name" value="PEROXIDE STRESS RESISTANCE PROTEIN YAAA"/>
    <property type="match status" value="1"/>
</dbReference>
<protein>
    <recommendedName>
        <fullName evidence="1">UPF0246 protein C7U54_08530</fullName>
    </recommendedName>
</protein>